<evidence type="ECO:0000313" key="3">
    <source>
        <dbReference type="Proteomes" id="UP000324479"/>
    </source>
</evidence>
<organism evidence="2 3">
    <name type="scientific">Roseiconus nitratireducens</name>
    <dbReference type="NCBI Taxonomy" id="2605748"/>
    <lineage>
        <taxon>Bacteria</taxon>
        <taxon>Pseudomonadati</taxon>
        <taxon>Planctomycetota</taxon>
        <taxon>Planctomycetia</taxon>
        <taxon>Pirellulales</taxon>
        <taxon>Pirellulaceae</taxon>
        <taxon>Roseiconus</taxon>
    </lineage>
</organism>
<keyword evidence="3" id="KW-1185">Reference proteome</keyword>
<keyword evidence="1" id="KW-1133">Transmembrane helix</keyword>
<proteinExistence type="predicted"/>
<dbReference type="AlphaFoldDB" id="A0A5M6CVC8"/>
<comment type="caution">
    <text evidence="2">The sequence shown here is derived from an EMBL/GenBank/DDBJ whole genome shotgun (WGS) entry which is preliminary data.</text>
</comment>
<feature type="transmembrane region" description="Helical" evidence="1">
    <location>
        <begin position="31"/>
        <end position="58"/>
    </location>
</feature>
<feature type="transmembrane region" description="Helical" evidence="1">
    <location>
        <begin position="70"/>
        <end position="92"/>
    </location>
</feature>
<gene>
    <name evidence="2" type="ORF">FYK55_25130</name>
</gene>
<dbReference type="RefSeq" id="WP_150079400.1">
    <property type="nucleotide sequence ID" value="NZ_VWOX01000021.1"/>
</dbReference>
<evidence type="ECO:0000256" key="1">
    <source>
        <dbReference type="SAM" id="Phobius"/>
    </source>
</evidence>
<sequence length="169" mass="18178">MTTPRESPYRPPAELSELDPAEKRLGRFGTVLSALLINGGTAVLVGEVLAIAVLIPPLNRWFGMTGEFDGLIVIGMPIWAGGFSLLTGLVLGFTFPRRFAAAGAILLGWLTVAMFLFTSIRTTNRPSEWYASLTVSGILVIALTIGVVVAKGVLRRINRLTITPPQQSQ</sequence>
<name>A0A5M6CVC8_9BACT</name>
<evidence type="ECO:0000313" key="2">
    <source>
        <dbReference type="EMBL" id="KAA5539207.1"/>
    </source>
</evidence>
<reference evidence="2 3" key="1">
    <citation type="submission" date="2019-08" db="EMBL/GenBank/DDBJ databases">
        <authorList>
            <person name="Dhanesh K."/>
            <person name="Kumar G."/>
            <person name="Sasikala C."/>
            <person name="Venkata Ramana C."/>
        </authorList>
    </citation>
    <scope>NUCLEOTIDE SEQUENCE [LARGE SCALE GENOMIC DNA]</scope>
    <source>
        <strain evidence="2 3">JC645</strain>
    </source>
</reference>
<dbReference type="Proteomes" id="UP000324479">
    <property type="component" value="Unassembled WGS sequence"/>
</dbReference>
<feature type="transmembrane region" description="Helical" evidence="1">
    <location>
        <begin position="129"/>
        <end position="150"/>
    </location>
</feature>
<keyword evidence="1" id="KW-0812">Transmembrane</keyword>
<protein>
    <submittedName>
        <fullName evidence="2">Uncharacterized protein</fullName>
    </submittedName>
</protein>
<keyword evidence="1" id="KW-0472">Membrane</keyword>
<dbReference type="EMBL" id="VWOX01000021">
    <property type="protein sequence ID" value="KAA5539207.1"/>
    <property type="molecule type" value="Genomic_DNA"/>
</dbReference>
<accession>A0A5M6CVC8</accession>
<feature type="transmembrane region" description="Helical" evidence="1">
    <location>
        <begin position="99"/>
        <end position="117"/>
    </location>
</feature>